<reference evidence="2 3" key="1">
    <citation type="submission" date="2023-07" db="EMBL/GenBank/DDBJ databases">
        <title>Sorghum-associated microbial communities from plants grown in Nebraska, USA.</title>
        <authorList>
            <person name="Schachtman D."/>
        </authorList>
    </citation>
    <scope>NUCLEOTIDE SEQUENCE [LARGE SCALE GENOMIC DNA]</scope>
    <source>
        <strain evidence="2 3">BE211</strain>
    </source>
</reference>
<dbReference type="EC" id="2.3.1.-" evidence="2"/>
<sequence length="171" mass="18643">MIKIRHEQPSDLGAIQMVNNLAFKGENEGRLVDAIRKSEFFIPELSLVAVKNDIIGHILFSGVSIETETSLIPTLALAPMAVHPEYQNQAIGSLLVKEGLKKAKVLGFEHVVVLGHPSFYPKFGFVSATQKGIESPLPVPEEVFMVYELKSGSLNGLKGKVKYPPAFDAVS</sequence>
<protein>
    <submittedName>
        <fullName evidence="2">Acetyltransferase</fullName>
        <ecNumber evidence="2">2.3.1.-</ecNumber>
    </submittedName>
</protein>
<dbReference type="GO" id="GO:0016746">
    <property type="term" value="F:acyltransferase activity"/>
    <property type="evidence" value="ECO:0007669"/>
    <property type="project" value="UniProtKB-KW"/>
</dbReference>
<keyword evidence="2" id="KW-0012">Acyltransferase</keyword>
<dbReference type="InterPro" id="IPR016181">
    <property type="entry name" value="Acyl_CoA_acyltransferase"/>
</dbReference>
<dbReference type="EMBL" id="JAVDWA010000001">
    <property type="protein sequence ID" value="MDR7071424.1"/>
    <property type="molecule type" value="Genomic_DNA"/>
</dbReference>
<dbReference type="SUPFAM" id="SSF55729">
    <property type="entry name" value="Acyl-CoA N-acyltransferases (Nat)"/>
    <property type="match status" value="1"/>
</dbReference>
<name>A0ABU1TW72_9BACL</name>
<dbReference type="Gene3D" id="3.40.630.30">
    <property type="match status" value="1"/>
</dbReference>
<proteinExistence type="predicted"/>
<dbReference type="Proteomes" id="UP001258181">
    <property type="component" value="Unassembled WGS sequence"/>
</dbReference>
<keyword evidence="3" id="KW-1185">Reference proteome</keyword>
<comment type="caution">
    <text evidence="2">The sequence shown here is derived from an EMBL/GenBank/DDBJ whole genome shotgun (WGS) entry which is preliminary data.</text>
</comment>
<dbReference type="PROSITE" id="PS51186">
    <property type="entry name" value="GNAT"/>
    <property type="match status" value="1"/>
</dbReference>
<evidence type="ECO:0000313" key="2">
    <source>
        <dbReference type="EMBL" id="MDR7071424.1"/>
    </source>
</evidence>
<dbReference type="InterPro" id="IPR000182">
    <property type="entry name" value="GNAT_dom"/>
</dbReference>
<dbReference type="Pfam" id="PF13508">
    <property type="entry name" value="Acetyltransf_7"/>
    <property type="match status" value="1"/>
</dbReference>
<gene>
    <name evidence="2" type="ORF">J2X07_000399</name>
</gene>
<feature type="domain" description="N-acetyltransferase" evidence="1">
    <location>
        <begin position="2"/>
        <end position="150"/>
    </location>
</feature>
<organism evidence="2 3">
    <name type="scientific">Fictibacillus barbaricus</name>
    <dbReference type="NCBI Taxonomy" id="182136"/>
    <lineage>
        <taxon>Bacteria</taxon>
        <taxon>Bacillati</taxon>
        <taxon>Bacillota</taxon>
        <taxon>Bacilli</taxon>
        <taxon>Bacillales</taxon>
        <taxon>Fictibacillaceae</taxon>
        <taxon>Fictibacillus</taxon>
    </lineage>
</organism>
<dbReference type="CDD" id="cd04301">
    <property type="entry name" value="NAT_SF"/>
    <property type="match status" value="1"/>
</dbReference>
<evidence type="ECO:0000259" key="1">
    <source>
        <dbReference type="PROSITE" id="PS51186"/>
    </source>
</evidence>
<keyword evidence="2" id="KW-0808">Transferase</keyword>
<accession>A0ABU1TW72</accession>
<evidence type="ECO:0000313" key="3">
    <source>
        <dbReference type="Proteomes" id="UP001258181"/>
    </source>
</evidence>
<dbReference type="RefSeq" id="WP_310255994.1">
    <property type="nucleotide sequence ID" value="NZ_JAVDWA010000001.1"/>
</dbReference>